<evidence type="ECO:0008006" key="3">
    <source>
        <dbReference type="Google" id="ProtNLM"/>
    </source>
</evidence>
<dbReference type="STRING" id="568860.SAMN05421811_111141"/>
<evidence type="ECO:0000313" key="1">
    <source>
        <dbReference type="EMBL" id="SEU33224.1"/>
    </source>
</evidence>
<dbReference type="OrthoDB" id="5513015at2"/>
<accession>A0A1I0L2C4</accession>
<sequence length="159" mass="18117">MQTFLPYPDFVATAGVLDPLRLGKQRVETLQILRALTVPGYGWRHHPVVKMWAGYEEALVRYGLDVCDTWCALGRADTCAATMTTELTRLRGTPEIRRQPELATAGELPPWLGDEALHRSHRSALLRKDPVYYRPKFGDEEPDDLEYVWPRSDRLPPSA</sequence>
<proteinExistence type="predicted"/>
<dbReference type="AlphaFoldDB" id="A0A1I0L2C4"/>
<evidence type="ECO:0000313" key="2">
    <source>
        <dbReference type="Proteomes" id="UP000199361"/>
    </source>
</evidence>
<reference evidence="1 2" key="1">
    <citation type="submission" date="2016-10" db="EMBL/GenBank/DDBJ databases">
        <authorList>
            <person name="de Groot N.N."/>
        </authorList>
    </citation>
    <scope>NUCLEOTIDE SEQUENCE [LARGE SCALE GENOMIC DNA]</scope>
    <source>
        <strain evidence="1 2">CGMCC 4.5598</strain>
    </source>
</reference>
<keyword evidence="2" id="KW-1185">Reference proteome</keyword>
<dbReference type="Pfam" id="PF03013">
    <property type="entry name" value="Pyr_excise"/>
    <property type="match status" value="1"/>
</dbReference>
<gene>
    <name evidence="1" type="ORF">SAMN05421811_111141</name>
</gene>
<dbReference type="RefSeq" id="WP_091088082.1">
    <property type="nucleotide sequence ID" value="NZ_FOHX01000011.1"/>
</dbReference>
<organism evidence="1 2">
    <name type="scientific">Nonomuraea wenchangensis</name>
    <dbReference type="NCBI Taxonomy" id="568860"/>
    <lineage>
        <taxon>Bacteria</taxon>
        <taxon>Bacillati</taxon>
        <taxon>Actinomycetota</taxon>
        <taxon>Actinomycetes</taxon>
        <taxon>Streptosporangiales</taxon>
        <taxon>Streptosporangiaceae</taxon>
        <taxon>Nonomuraea</taxon>
    </lineage>
</organism>
<name>A0A1I0L2C4_9ACTN</name>
<dbReference type="NCBIfam" id="NF038085">
    <property type="entry name" value="MSMEG_6728_fam"/>
    <property type="match status" value="1"/>
</dbReference>
<dbReference type="InterPro" id="IPR004260">
    <property type="entry name" value="Pyr-dimer_DNA_glycosylase"/>
</dbReference>
<protein>
    <recommendedName>
        <fullName evidence="3">Cytoplasmic protein</fullName>
    </recommendedName>
</protein>
<dbReference type="Proteomes" id="UP000199361">
    <property type="component" value="Unassembled WGS sequence"/>
</dbReference>
<dbReference type="EMBL" id="FOHX01000011">
    <property type="protein sequence ID" value="SEU33224.1"/>
    <property type="molecule type" value="Genomic_DNA"/>
</dbReference>